<evidence type="ECO:0000313" key="2">
    <source>
        <dbReference type="Proteomes" id="UP000000768"/>
    </source>
</evidence>
<evidence type="ECO:0000313" key="1">
    <source>
        <dbReference type="EMBL" id="KXG29544.1"/>
    </source>
</evidence>
<dbReference type="Gramene" id="KXG29545">
    <property type="protein sequence ID" value="KXG29545"/>
    <property type="gene ID" value="SORBI_3004G052500"/>
</dbReference>
<sequence>MTKSKKERRAKRKKMIKHVCKVIGCTMTGAKIGCLVAAPLCGPAGAATFAPIGAMAGFALGVRSVLKDDLIGDVGPTAYDVCTDCIKEMLD</sequence>
<accession>A0A194YMU9</accession>
<proteinExistence type="predicted"/>
<reference evidence="2" key="3">
    <citation type="journal article" date="2018" name="Plant J.">
        <title>The Sorghum bicolor reference genome: improved assembly, gene annotations, a transcriptome atlas, and signatures of genome organization.</title>
        <authorList>
            <person name="McCormick R.F."/>
            <person name="Truong S.K."/>
            <person name="Sreedasyam A."/>
            <person name="Jenkins J."/>
            <person name="Shu S."/>
            <person name="Sims D."/>
            <person name="Kennedy M."/>
            <person name="Amirebrahimi M."/>
            <person name="Weers B.D."/>
            <person name="McKinley B."/>
            <person name="Mattison A."/>
            <person name="Morishige D.T."/>
            <person name="Grimwood J."/>
            <person name="Schmutz J."/>
            <person name="Mullet J.E."/>
        </authorList>
    </citation>
    <scope>NUCLEOTIDE SEQUENCE [LARGE SCALE GENOMIC DNA]</scope>
    <source>
        <strain evidence="2">cv. BTx623</strain>
    </source>
</reference>
<name>A0A194YMU9_SORBI</name>
<organism evidence="1 2">
    <name type="scientific">Sorghum bicolor</name>
    <name type="common">Sorghum</name>
    <name type="synonym">Sorghum vulgare</name>
    <dbReference type="NCBI Taxonomy" id="4558"/>
    <lineage>
        <taxon>Eukaryota</taxon>
        <taxon>Viridiplantae</taxon>
        <taxon>Streptophyta</taxon>
        <taxon>Embryophyta</taxon>
        <taxon>Tracheophyta</taxon>
        <taxon>Spermatophyta</taxon>
        <taxon>Magnoliopsida</taxon>
        <taxon>Liliopsida</taxon>
        <taxon>Poales</taxon>
        <taxon>Poaceae</taxon>
        <taxon>PACMAD clade</taxon>
        <taxon>Panicoideae</taxon>
        <taxon>Andropogonodae</taxon>
        <taxon>Andropogoneae</taxon>
        <taxon>Sorghinae</taxon>
        <taxon>Sorghum</taxon>
    </lineage>
</organism>
<protein>
    <submittedName>
        <fullName evidence="1">Uncharacterized protein</fullName>
    </submittedName>
</protein>
<dbReference type="Proteomes" id="UP000000768">
    <property type="component" value="Chromosome 4"/>
</dbReference>
<gene>
    <name evidence="1" type="ORF">SORBI_3004G052500</name>
</gene>
<dbReference type="EMBL" id="CM000763">
    <property type="protein sequence ID" value="KXG29545.1"/>
    <property type="molecule type" value="Genomic_DNA"/>
</dbReference>
<reference evidence="1" key="2">
    <citation type="submission" date="2017-02" db="EMBL/GenBank/DDBJ databases">
        <title>WGS assembly of Sorghum bicolor.</title>
        <authorList>
            <person name="Paterson A."/>
            <person name="Mullet J."/>
            <person name="Bowers J."/>
            <person name="Bruggmann R."/>
            <person name="Dubchak I."/>
            <person name="Grimwood J."/>
            <person name="Gundlach H."/>
            <person name="Haberer G."/>
            <person name="Hellsten U."/>
            <person name="Mitros T."/>
            <person name="Poliakov A."/>
            <person name="Schmutz J."/>
            <person name="Spannagl M."/>
            <person name="Tang H."/>
            <person name="Wang X."/>
            <person name="Wicker T."/>
            <person name="Bharti A."/>
            <person name="Chapman J."/>
            <person name="Feltus F."/>
            <person name="Gowik U."/>
            <person name="Grigoriev I."/>
            <person name="Lyons E."/>
            <person name="Maher C."/>
            <person name="Martis M."/>
            <person name="Narechania A."/>
            <person name="Otillar R."/>
            <person name="Penning B."/>
            <person name="Salamov A."/>
            <person name="Wang Y."/>
            <person name="Zhang L."/>
            <person name="Carpita N."/>
            <person name="Freeling M."/>
            <person name="Gingle A."/>
            <person name="Hash C."/>
            <person name="Keller B."/>
            <person name="Klein P."/>
            <person name="Kresovich S."/>
            <person name="Mccann M."/>
            <person name="Ming R."/>
            <person name="Peterson D."/>
            <person name="Rahman M."/>
            <person name="Ware D."/>
            <person name="Westhoff P."/>
            <person name="Mayer K."/>
            <person name="Messing J."/>
            <person name="Sims D."/>
            <person name="Jenkins J."/>
            <person name="Shu S."/>
            <person name="Rokhsar D."/>
        </authorList>
    </citation>
    <scope>NUCLEOTIDE SEQUENCE</scope>
</reference>
<reference evidence="1 2" key="1">
    <citation type="journal article" date="2009" name="Nature">
        <title>The Sorghum bicolor genome and the diversification of grasses.</title>
        <authorList>
            <person name="Paterson A.H."/>
            <person name="Bowers J.E."/>
            <person name="Bruggmann R."/>
            <person name="Dubchak I."/>
            <person name="Grimwood J."/>
            <person name="Gundlach H."/>
            <person name="Haberer G."/>
            <person name="Hellsten U."/>
            <person name="Mitros T."/>
            <person name="Poliakov A."/>
            <person name="Schmutz J."/>
            <person name="Spannagl M."/>
            <person name="Tang H."/>
            <person name="Wang X."/>
            <person name="Wicker T."/>
            <person name="Bharti A.K."/>
            <person name="Chapman J."/>
            <person name="Feltus F.A."/>
            <person name="Gowik U."/>
            <person name="Grigoriev I.V."/>
            <person name="Lyons E."/>
            <person name="Maher C.A."/>
            <person name="Martis M."/>
            <person name="Narechania A."/>
            <person name="Otillar R.P."/>
            <person name="Penning B.W."/>
            <person name="Salamov A.A."/>
            <person name="Wang Y."/>
            <person name="Zhang L."/>
            <person name="Carpita N.C."/>
            <person name="Freeling M."/>
            <person name="Gingle A.R."/>
            <person name="Hash C.T."/>
            <person name="Keller B."/>
            <person name="Klein P."/>
            <person name="Kresovich S."/>
            <person name="McCann M.C."/>
            <person name="Ming R."/>
            <person name="Peterson D.G."/>
            <person name="Mehboob-ur-Rahman"/>
            <person name="Ware D."/>
            <person name="Westhoff P."/>
            <person name="Mayer K.F."/>
            <person name="Messing J."/>
            <person name="Rokhsar D.S."/>
        </authorList>
    </citation>
    <scope>NUCLEOTIDE SEQUENCE [LARGE SCALE GENOMIC DNA]</scope>
    <source>
        <strain evidence="2">cv. BTx623</strain>
    </source>
</reference>
<dbReference type="EMBL" id="CM000763">
    <property type="protein sequence ID" value="KXG29544.1"/>
    <property type="molecule type" value="Genomic_DNA"/>
</dbReference>
<dbReference type="Gramene" id="KXG29544">
    <property type="protein sequence ID" value="KXG29544"/>
    <property type="gene ID" value="SORBI_3004G052500"/>
</dbReference>
<dbReference type="OMA" id="FTRHACK"/>
<dbReference type="InParanoid" id="A0A194YMU9"/>
<dbReference type="AlphaFoldDB" id="A0A194YMU9"/>
<keyword evidence="2" id="KW-1185">Reference proteome</keyword>